<comment type="caution">
    <text evidence="3">The sequence shown here is derived from an EMBL/GenBank/DDBJ whole genome shotgun (WGS) entry which is preliminary data.</text>
</comment>
<dbReference type="SUPFAM" id="SSF55961">
    <property type="entry name" value="Bet v1-like"/>
    <property type="match status" value="1"/>
</dbReference>
<evidence type="ECO:0000313" key="3">
    <source>
        <dbReference type="EMBL" id="TJZ51886.1"/>
    </source>
</evidence>
<dbReference type="OrthoDB" id="9803476at2"/>
<organism evidence="3 4">
    <name type="scientific">Streptomyces piniterrae</name>
    <dbReference type="NCBI Taxonomy" id="2571125"/>
    <lineage>
        <taxon>Bacteria</taxon>
        <taxon>Bacillati</taxon>
        <taxon>Actinomycetota</taxon>
        <taxon>Actinomycetes</taxon>
        <taxon>Kitasatosporales</taxon>
        <taxon>Streptomycetaceae</taxon>
        <taxon>Streptomyces</taxon>
    </lineage>
</organism>
<dbReference type="Gene3D" id="3.30.530.20">
    <property type="match status" value="1"/>
</dbReference>
<proteinExistence type="inferred from homology"/>
<evidence type="ECO:0000256" key="1">
    <source>
        <dbReference type="ARBA" id="ARBA00006817"/>
    </source>
</evidence>
<evidence type="ECO:0000259" key="2">
    <source>
        <dbReference type="Pfam" id="PF08327"/>
    </source>
</evidence>
<protein>
    <recommendedName>
        <fullName evidence="2">Activator of Hsp90 ATPase homologue 1/2-like C-terminal domain-containing protein</fullName>
    </recommendedName>
</protein>
<dbReference type="RefSeq" id="WP_136741211.1">
    <property type="nucleotide sequence ID" value="NZ_SUMB01000006.1"/>
</dbReference>
<dbReference type="Proteomes" id="UP000308697">
    <property type="component" value="Unassembled WGS sequence"/>
</dbReference>
<dbReference type="AlphaFoldDB" id="A0A4U0ND51"/>
<name>A0A4U0ND51_9ACTN</name>
<dbReference type="Pfam" id="PF08327">
    <property type="entry name" value="AHSA1"/>
    <property type="match status" value="1"/>
</dbReference>
<comment type="similarity">
    <text evidence="1">Belongs to the AHA1 family.</text>
</comment>
<reference evidence="3 4" key="1">
    <citation type="submission" date="2019-04" db="EMBL/GenBank/DDBJ databases">
        <title>Streptomyces piniterrae sp. nov., a heliquinomycin-producing actinomycete isolated from rhizosphere soil of Pinus yunnanensis.</title>
        <authorList>
            <person name="Zhuang X."/>
            <person name="Zhao J."/>
        </authorList>
    </citation>
    <scope>NUCLEOTIDE SEQUENCE [LARGE SCALE GENOMIC DNA]</scope>
    <source>
        <strain evidence="4">jys28</strain>
    </source>
</reference>
<dbReference type="InterPro" id="IPR023393">
    <property type="entry name" value="START-like_dom_sf"/>
</dbReference>
<dbReference type="InterPro" id="IPR013538">
    <property type="entry name" value="ASHA1/2-like_C"/>
</dbReference>
<sequence length="173" mass="19326">MESPIPYGTVVSDADIRTISFTLRLPQPVEEVWAAVAGPEGLPGWLAAADPFERHEGGRITLRWLNTNASGRSTVAAGRVTGWGPTRLAEYTVAVHGRIRFEIAPDPDRRTGTRLRFTNELETPDSAVLANLAGWHQHFEYLTEALAGRPVDWSTWNLGRWRALYEEYERVAA</sequence>
<feature type="domain" description="Activator of Hsp90 ATPase homologue 1/2-like C-terminal" evidence="2">
    <location>
        <begin position="28"/>
        <end position="146"/>
    </location>
</feature>
<evidence type="ECO:0000313" key="4">
    <source>
        <dbReference type="Proteomes" id="UP000308697"/>
    </source>
</evidence>
<dbReference type="EMBL" id="SUMB01000006">
    <property type="protein sequence ID" value="TJZ51886.1"/>
    <property type="molecule type" value="Genomic_DNA"/>
</dbReference>
<keyword evidence="4" id="KW-1185">Reference proteome</keyword>
<gene>
    <name evidence="3" type="ORF">FCH28_18665</name>
</gene>
<accession>A0A4U0ND51</accession>